<dbReference type="Proteomes" id="UP000694383">
    <property type="component" value="Unplaced"/>
</dbReference>
<keyword evidence="12" id="KW-0804">Transcription</keyword>
<evidence type="ECO:0000256" key="8">
    <source>
        <dbReference type="ARBA" id="ARBA00023015"/>
    </source>
</evidence>
<organism evidence="19 20">
    <name type="scientific">Oryzias sinensis</name>
    <name type="common">Chinese medaka</name>
    <dbReference type="NCBI Taxonomy" id="183150"/>
    <lineage>
        <taxon>Eukaryota</taxon>
        <taxon>Metazoa</taxon>
        <taxon>Chordata</taxon>
        <taxon>Craniata</taxon>
        <taxon>Vertebrata</taxon>
        <taxon>Euteleostomi</taxon>
        <taxon>Actinopterygii</taxon>
        <taxon>Neopterygii</taxon>
        <taxon>Teleostei</taxon>
        <taxon>Neoteleostei</taxon>
        <taxon>Acanthomorphata</taxon>
        <taxon>Ovalentaria</taxon>
        <taxon>Atherinomorphae</taxon>
        <taxon>Beloniformes</taxon>
        <taxon>Adrianichthyidae</taxon>
        <taxon>Oryziinae</taxon>
        <taxon>Oryzias</taxon>
    </lineage>
</organism>
<keyword evidence="6" id="KW-0735">Signal-anchor</keyword>
<name>A0A8C7WLT6_9TELE</name>
<dbReference type="GO" id="GO:0005634">
    <property type="term" value="C:nucleus"/>
    <property type="evidence" value="ECO:0007669"/>
    <property type="project" value="TreeGrafter"/>
</dbReference>
<dbReference type="GeneTree" id="ENSGT00940000159261"/>
<evidence type="ECO:0000256" key="16">
    <source>
        <dbReference type="SAM" id="Coils"/>
    </source>
</evidence>
<keyword evidence="14" id="KW-0539">Nucleus</keyword>
<dbReference type="CDD" id="cd14689">
    <property type="entry name" value="bZIP_CREB3"/>
    <property type="match status" value="1"/>
</dbReference>
<dbReference type="PROSITE" id="PS50217">
    <property type="entry name" value="BZIP"/>
    <property type="match status" value="1"/>
</dbReference>
<evidence type="ECO:0000256" key="11">
    <source>
        <dbReference type="ARBA" id="ARBA00023159"/>
    </source>
</evidence>
<keyword evidence="13" id="KW-0325">Glycoprotein</keyword>
<evidence type="ECO:0000256" key="10">
    <source>
        <dbReference type="ARBA" id="ARBA00023136"/>
    </source>
</evidence>
<keyword evidence="10" id="KW-0472">Membrane</keyword>
<dbReference type="FunFam" id="1.20.5.170:FF:000042">
    <property type="entry name" value="Cyclic AMP-responsive element-binding protein 3-like protein 3"/>
    <property type="match status" value="1"/>
</dbReference>
<evidence type="ECO:0000313" key="19">
    <source>
        <dbReference type="Ensembl" id="ENSOSIP00000000232.1"/>
    </source>
</evidence>
<dbReference type="GO" id="GO:0000978">
    <property type="term" value="F:RNA polymerase II cis-regulatory region sequence-specific DNA binding"/>
    <property type="evidence" value="ECO:0007669"/>
    <property type="project" value="TreeGrafter"/>
</dbReference>
<dbReference type="InterPro" id="IPR004827">
    <property type="entry name" value="bZIP"/>
</dbReference>
<evidence type="ECO:0000256" key="9">
    <source>
        <dbReference type="ARBA" id="ARBA00023125"/>
    </source>
</evidence>
<comment type="function">
    <text evidence="15">Transcriptional activator. Binds the cAMP response element (CRE). Activates transcription through box-B element and CRE. Seems to function synergistically with atf6. Regulates FGF21 transcription.</text>
</comment>
<reference evidence="19" key="2">
    <citation type="submission" date="2025-09" db="UniProtKB">
        <authorList>
            <consortium name="Ensembl"/>
        </authorList>
    </citation>
    <scope>IDENTIFICATION</scope>
</reference>
<dbReference type="AlphaFoldDB" id="A0A8C7WLT6"/>
<sequence>MNCNEDNHAQHVEGIDIFELLRNTAESDSFRDDYMWTMTINETQTLQRSAAEDFLDTLLQDPATSPGSPPWSPCITDSSINEDPLTDSSHSPHQVSCTASPAFDMLPFQQTPSSGSQPPINERKSDVTIDLGWDSDLHEELGITYYLSQDQSSLLPSSHTLTVKDLLISNFEQKVRRIPKHSLQELVLNEDEKKLLAKEGVNLPNKLPLSKFEERILKKIRRKIRNKRSAQESRKKKREYVDSLEGRMSACSAHNLQLQRKIQHLEETNNALLEQLSRLQALIPNSPSKTIGRGTCVLVLLLSFSLFISSNLHPDLYSQRSQAEYMQSKAPSRSLQSIDEEGGVPPHLLHSISKGFEALRSLAKNMWAWAELSTAALPSSLHQDHSHKNDYWSHYRKKM</sequence>
<keyword evidence="4" id="KW-0812">Transmembrane</keyword>
<dbReference type="SUPFAM" id="SSF57959">
    <property type="entry name" value="Leucine zipper domain"/>
    <property type="match status" value="1"/>
</dbReference>
<comment type="similarity">
    <text evidence="2">Belongs to the bZIP family. ATF subfamily.</text>
</comment>
<evidence type="ECO:0000256" key="6">
    <source>
        <dbReference type="ARBA" id="ARBA00022968"/>
    </source>
</evidence>
<feature type="domain" description="BZIP" evidence="18">
    <location>
        <begin position="216"/>
        <end position="279"/>
    </location>
</feature>
<comment type="subunit">
    <text evidence="3">Binds DNA as a dimer.</text>
</comment>
<evidence type="ECO:0000256" key="15">
    <source>
        <dbReference type="ARBA" id="ARBA00057520"/>
    </source>
</evidence>
<dbReference type="GO" id="GO:0000981">
    <property type="term" value="F:DNA-binding transcription factor activity, RNA polymerase II-specific"/>
    <property type="evidence" value="ECO:0007669"/>
    <property type="project" value="TreeGrafter"/>
</dbReference>
<accession>A0A8C7WLT6</accession>
<evidence type="ECO:0000256" key="2">
    <source>
        <dbReference type="ARBA" id="ARBA00009050"/>
    </source>
</evidence>
<evidence type="ECO:0000256" key="1">
    <source>
        <dbReference type="ARBA" id="ARBA00004648"/>
    </source>
</evidence>
<evidence type="ECO:0000256" key="3">
    <source>
        <dbReference type="ARBA" id="ARBA00011195"/>
    </source>
</evidence>
<proteinExistence type="inferred from homology"/>
<keyword evidence="5" id="KW-0256">Endoplasmic reticulum</keyword>
<comment type="subcellular location">
    <subcellularLocation>
        <location evidence="1">Endoplasmic reticulum membrane</location>
        <topology evidence="1">Single-pass type II membrane protein</topology>
    </subcellularLocation>
</comment>
<dbReference type="SMART" id="SM00338">
    <property type="entry name" value="BRLZ"/>
    <property type="match status" value="1"/>
</dbReference>
<keyword evidence="16" id="KW-0175">Coiled coil</keyword>
<dbReference type="InterPro" id="IPR051381">
    <property type="entry name" value="CREB_ATF_subfamily"/>
</dbReference>
<dbReference type="Gene3D" id="1.20.5.170">
    <property type="match status" value="1"/>
</dbReference>
<dbReference type="PROSITE" id="PS00036">
    <property type="entry name" value="BZIP_BASIC"/>
    <property type="match status" value="1"/>
</dbReference>
<keyword evidence="9" id="KW-0238">DNA-binding</keyword>
<feature type="region of interest" description="Disordered" evidence="17">
    <location>
        <begin position="59"/>
        <end position="96"/>
    </location>
</feature>
<evidence type="ECO:0000256" key="13">
    <source>
        <dbReference type="ARBA" id="ARBA00023180"/>
    </source>
</evidence>
<dbReference type="Pfam" id="PF00170">
    <property type="entry name" value="bZIP_1"/>
    <property type="match status" value="1"/>
</dbReference>
<protein>
    <recommendedName>
        <fullName evidence="18">BZIP domain-containing protein</fullName>
    </recommendedName>
</protein>
<evidence type="ECO:0000256" key="7">
    <source>
        <dbReference type="ARBA" id="ARBA00022989"/>
    </source>
</evidence>
<dbReference type="PANTHER" id="PTHR45996">
    <property type="entry name" value="AGAP001464-PB"/>
    <property type="match status" value="1"/>
</dbReference>
<dbReference type="PANTHER" id="PTHR45996:SF1">
    <property type="entry name" value="CYCLIC AMP-RESPONSIVE ELEMENT-BINDING PROTEIN 3-LIKE PROTEIN 3"/>
    <property type="match status" value="1"/>
</dbReference>
<evidence type="ECO:0000256" key="4">
    <source>
        <dbReference type="ARBA" id="ARBA00022692"/>
    </source>
</evidence>
<evidence type="ECO:0000259" key="18">
    <source>
        <dbReference type="PROSITE" id="PS50217"/>
    </source>
</evidence>
<keyword evidence="11" id="KW-0010">Activator</keyword>
<evidence type="ECO:0000256" key="5">
    <source>
        <dbReference type="ARBA" id="ARBA00022824"/>
    </source>
</evidence>
<evidence type="ECO:0000313" key="20">
    <source>
        <dbReference type="Proteomes" id="UP000694383"/>
    </source>
</evidence>
<evidence type="ECO:0000256" key="14">
    <source>
        <dbReference type="ARBA" id="ARBA00023242"/>
    </source>
</evidence>
<keyword evidence="20" id="KW-1185">Reference proteome</keyword>
<reference evidence="19" key="1">
    <citation type="submission" date="2025-08" db="UniProtKB">
        <authorList>
            <consortium name="Ensembl"/>
        </authorList>
    </citation>
    <scope>IDENTIFICATION</scope>
</reference>
<dbReference type="GO" id="GO:0005789">
    <property type="term" value="C:endoplasmic reticulum membrane"/>
    <property type="evidence" value="ECO:0007669"/>
    <property type="project" value="UniProtKB-SubCell"/>
</dbReference>
<evidence type="ECO:0000256" key="12">
    <source>
        <dbReference type="ARBA" id="ARBA00023163"/>
    </source>
</evidence>
<feature type="compositionally biased region" description="Polar residues" evidence="17">
    <location>
        <begin position="75"/>
        <end position="96"/>
    </location>
</feature>
<evidence type="ECO:0000256" key="17">
    <source>
        <dbReference type="SAM" id="MobiDB-lite"/>
    </source>
</evidence>
<feature type="coiled-coil region" evidence="16">
    <location>
        <begin position="255"/>
        <end position="282"/>
    </location>
</feature>
<dbReference type="InterPro" id="IPR046347">
    <property type="entry name" value="bZIP_sf"/>
</dbReference>
<keyword evidence="8" id="KW-0805">Transcription regulation</keyword>
<dbReference type="Ensembl" id="ENSOSIT00000000247.1">
    <property type="protein sequence ID" value="ENSOSIP00000000232.1"/>
    <property type="gene ID" value="ENSOSIG00000000174.1"/>
</dbReference>
<keyword evidence="7" id="KW-1133">Transmembrane helix</keyword>